<comment type="caution">
    <text evidence="3">The sequence shown here is derived from an EMBL/GenBank/DDBJ whole genome shotgun (WGS) entry which is preliminary data.</text>
</comment>
<evidence type="ECO:0000259" key="1">
    <source>
        <dbReference type="Pfam" id="PF05913"/>
    </source>
</evidence>
<evidence type="ECO:0000313" key="3">
    <source>
        <dbReference type="EMBL" id="MFC7442491.1"/>
    </source>
</evidence>
<dbReference type="Pfam" id="PF19200">
    <property type="entry name" value="MupG_N"/>
    <property type="match status" value="1"/>
</dbReference>
<dbReference type="RefSeq" id="WP_379866396.1">
    <property type="nucleotide sequence ID" value="NZ_JBHTBW010000051.1"/>
</dbReference>
<gene>
    <name evidence="3" type="ORF">ACFQNG_15495</name>
</gene>
<dbReference type="PANTHER" id="PTHR38435:SF1">
    <property type="entry name" value="DUF871 DOMAIN-CONTAINING PROTEIN"/>
    <property type="match status" value="1"/>
</dbReference>
<accession>A0ABW2RNY6</accession>
<dbReference type="EMBL" id="JBHTBW010000051">
    <property type="protein sequence ID" value="MFC7442491.1"/>
    <property type="molecule type" value="Genomic_DNA"/>
</dbReference>
<dbReference type="Gene3D" id="2.40.100.10">
    <property type="entry name" value="Cyclophilin-like"/>
    <property type="match status" value="1"/>
</dbReference>
<dbReference type="SUPFAM" id="SSF50891">
    <property type="entry name" value="Cyclophilin-like"/>
    <property type="match status" value="1"/>
</dbReference>
<dbReference type="Proteomes" id="UP001596500">
    <property type="component" value="Unassembled WGS sequence"/>
</dbReference>
<organism evidence="3 4">
    <name type="scientific">Laceyella putida</name>
    <dbReference type="NCBI Taxonomy" id="110101"/>
    <lineage>
        <taxon>Bacteria</taxon>
        <taxon>Bacillati</taxon>
        <taxon>Bacillota</taxon>
        <taxon>Bacilli</taxon>
        <taxon>Bacillales</taxon>
        <taxon>Thermoactinomycetaceae</taxon>
        <taxon>Laceyella</taxon>
    </lineage>
</organism>
<proteinExistence type="predicted"/>
<feature type="domain" description="6-phospho-N-acetylmuramidase N-terminal" evidence="2">
    <location>
        <begin position="4"/>
        <end position="239"/>
    </location>
</feature>
<protein>
    <submittedName>
        <fullName evidence="3">DUF871 domain-containing protein</fullName>
    </submittedName>
</protein>
<dbReference type="InterPro" id="IPR043797">
    <property type="entry name" value="MupG_N"/>
</dbReference>
<dbReference type="PANTHER" id="PTHR38435">
    <property type="match status" value="1"/>
</dbReference>
<dbReference type="Gene3D" id="3.20.20.70">
    <property type="entry name" value="Aldolase class I"/>
    <property type="match status" value="1"/>
</dbReference>
<sequence length="369" mass="42102">MKRLGISIYPEHSFLERDKAYLRLAGRHGFKRVFTCLLSVHGDPGQLKARFAELNRYAKQLGMEVVVDVAPRVFQALGISYEDLSFFHEIGADGVRLDIGFSGLEESVMTFNPYGLKIELNMSNATKYLENIMSYQPNSSQIWGCHNFYPHRYTGLSYAHFIECSQMFKEKGIRTAAFVTSHSATFGPWPVMEGLCTLEMHRQLPITVQAKHLFATGLIDDVIIGNAYASEEELRALSQINPELLSFTVELAEGTSALERKVVLEEVHLYRGDVSDYMVRSTHTRNKYKEMPFPAHRTVQIQRGDLLIDNELYGQYKGELQIALKPMKNSGKTNVVGRIVPDEVFLLDYLKPWDKFAFVEKENQAERNL</sequence>
<dbReference type="InterPro" id="IPR017853">
    <property type="entry name" value="GH"/>
</dbReference>
<dbReference type="SUPFAM" id="SSF51445">
    <property type="entry name" value="(Trans)glycosidases"/>
    <property type="match status" value="1"/>
</dbReference>
<dbReference type="InterPro" id="IPR008589">
    <property type="entry name" value="MupG"/>
</dbReference>
<dbReference type="InterPro" id="IPR013785">
    <property type="entry name" value="Aldolase_TIM"/>
</dbReference>
<feature type="domain" description="6-phospho-N-acetylmuramidase C-terminal" evidence="1">
    <location>
        <begin position="246"/>
        <end position="359"/>
    </location>
</feature>
<dbReference type="Pfam" id="PF05913">
    <property type="entry name" value="MupG_C"/>
    <property type="match status" value="1"/>
</dbReference>
<dbReference type="InterPro" id="IPR043894">
    <property type="entry name" value="MupG_C"/>
</dbReference>
<evidence type="ECO:0000313" key="4">
    <source>
        <dbReference type="Proteomes" id="UP001596500"/>
    </source>
</evidence>
<dbReference type="InterPro" id="IPR029000">
    <property type="entry name" value="Cyclophilin-like_dom_sf"/>
</dbReference>
<evidence type="ECO:0000259" key="2">
    <source>
        <dbReference type="Pfam" id="PF19200"/>
    </source>
</evidence>
<name>A0ABW2RNY6_9BACL</name>
<reference evidence="4" key="1">
    <citation type="journal article" date="2019" name="Int. J. Syst. Evol. Microbiol.">
        <title>The Global Catalogue of Microorganisms (GCM) 10K type strain sequencing project: providing services to taxonomists for standard genome sequencing and annotation.</title>
        <authorList>
            <consortium name="The Broad Institute Genomics Platform"/>
            <consortium name="The Broad Institute Genome Sequencing Center for Infectious Disease"/>
            <person name="Wu L."/>
            <person name="Ma J."/>
        </authorList>
    </citation>
    <scope>NUCLEOTIDE SEQUENCE [LARGE SCALE GENOMIC DNA]</scope>
    <source>
        <strain evidence="4">CGMCC 1.12942</strain>
    </source>
</reference>
<keyword evidence="4" id="KW-1185">Reference proteome</keyword>